<evidence type="ECO:0000313" key="1">
    <source>
        <dbReference type="EMBL" id="MFH6603693.1"/>
    </source>
</evidence>
<organism evidence="1 2">
    <name type="scientific">Meishania litoralis</name>
    <dbReference type="NCBI Taxonomy" id="3434685"/>
    <lineage>
        <taxon>Bacteria</taxon>
        <taxon>Pseudomonadati</taxon>
        <taxon>Bacteroidota</taxon>
        <taxon>Flavobacteriia</taxon>
        <taxon>Flavobacteriales</taxon>
        <taxon>Flavobacteriaceae</taxon>
        <taxon>Meishania</taxon>
    </lineage>
</organism>
<sequence length="382" mass="42745">MSQRLSFIFCFLMCAALGNAQYEISELGQMPQETFETSGLIFIDGKAITHNDSGNNALLFEIDTTTVQITRTVAVSNAENVDWEDIAHDEEFIYIGDFGNNNGNRQDLRVYRISKQDYIAMETVTAEQINFSYEDQVDFVAEANSDWDAEALFVLGDELIVLTKQWKNNGTVAYSFPKTPGTYVANKLDGYGNIGLVTGADYDQETNVLSIVGYSQTLSPFVMLVEDLSSTGIFEGKIEKTTLDIGFAQTEGIVQIEPHRFLLSCEYFSNETPSITSEARLFSLKIDDTVVAEEPETPGQPTENETDQLILYREVGSTTLNYQLNTNKRVLSMAIFDATGSIIRQEKQVDLTSVIDLLTMSSSIYYLTFYLEGTTLSRPFVR</sequence>
<name>A0ACC7LIX1_9FLAO</name>
<gene>
    <name evidence="1" type="ORF">ACEZ3G_09415</name>
</gene>
<evidence type="ECO:0000313" key="2">
    <source>
        <dbReference type="Proteomes" id="UP001595191"/>
    </source>
</evidence>
<protein>
    <submittedName>
        <fullName evidence="1">T9SS C-terminal target domain-containing protein</fullName>
    </submittedName>
</protein>
<reference evidence="1" key="1">
    <citation type="submission" date="2024-09" db="EMBL/GenBank/DDBJ databases">
        <authorList>
            <person name="Liu J."/>
        </authorList>
    </citation>
    <scope>NUCLEOTIDE SEQUENCE</scope>
    <source>
        <strain evidence="1">NBU2967</strain>
    </source>
</reference>
<dbReference type="EMBL" id="JBHFPV010000002">
    <property type="protein sequence ID" value="MFH6603693.1"/>
    <property type="molecule type" value="Genomic_DNA"/>
</dbReference>
<keyword evidence="2" id="KW-1185">Reference proteome</keyword>
<accession>A0ACC7LIX1</accession>
<dbReference type="Proteomes" id="UP001595191">
    <property type="component" value="Unassembled WGS sequence"/>
</dbReference>
<comment type="caution">
    <text evidence="1">The sequence shown here is derived from an EMBL/GenBank/DDBJ whole genome shotgun (WGS) entry which is preliminary data.</text>
</comment>
<proteinExistence type="predicted"/>